<gene>
    <name evidence="2" type="ORF">BDEG_21025</name>
</gene>
<evidence type="ECO:0000313" key="3">
    <source>
        <dbReference type="Proteomes" id="UP000077115"/>
    </source>
</evidence>
<reference evidence="2 3" key="2">
    <citation type="submission" date="2016-05" db="EMBL/GenBank/DDBJ databases">
        <title>Lineage-specific infection strategies underlie the spectrum of fungal disease in amphibians.</title>
        <authorList>
            <person name="Cuomo C.A."/>
            <person name="Farrer R.A."/>
            <person name="James T."/>
            <person name="Longcore J."/>
            <person name="Birren B."/>
        </authorList>
    </citation>
    <scope>NUCLEOTIDE SEQUENCE [LARGE SCALE GENOMIC DNA]</scope>
    <source>
        <strain evidence="2 3">JEL423</strain>
    </source>
</reference>
<evidence type="ECO:0000313" key="2">
    <source>
        <dbReference type="EMBL" id="OAJ36925.1"/>
    </source>
</evidence>
<accession>A0A177WB15</accession>
<reference evidence="2 3" key="1">
    <citation type="submission" date="2006-10" db="EMBL/GenBank/DDBJ databases">
        <title>The Genome Sequence of Batrachochytrium dendrobatidis JEL423.</title>
        <authorList>
            <consortium name="The Broad Institute Genome Sequencing Platform"/>
            <person name="Birren B."/>
            <person name="Lander E."/>
            <person name="Galagan J."/>
            <person name="Cuomo C."/>
            <person name="Devon K."/>
            <person name="Jaffe D."/>
            <person name="Butler J."/>
            <person name="Alvarez P."/>
            <person name="Gnerre S."/>
            <person name="Grabherr M."/>
            <person name="Kleber M."/>
            <person name="Mauceli E."/>
            <person name="Brockman W."/>
            <person name="Young S."/>
            <person name="LaButti K."/>
            <person name="Sykes S."/>
            <person name="DeCaprio D."/>
            <person name="Crawford M."/>
            <person name="Koehrsen M."/>
            <person name="Engels R."/>
            <person name="Montgomery P."/>
            <person name="Pearson M."/>
            <person name="Howarth C."/>
            <person name="Larson L."/>
            <person name="White J."/>
            <person name="O'Leary S."/>
            <person name="Kodira C."/>
            <person name="Zeng Q."/>
            <person name="Yandava C."/>
            <person name="Alvarado L."/>
            <person name="Longcore J."/>
            <person name="James T."/>
        </authorList>
    </citation>
    <scope>NUCLEOTIDE SEQUENCE [LARGE SCALE GENOMIC DNA]</scope>
    <source>
        <strain evidence="2 3">JEL423</strain>
    </source>
</reference>
<dbReference type="OrthoDB" id="10257948at2759"/>
<dbReference type="VEuPathDB" id="FungiDB:BDEG_21025"/>
<evidence type="ECO:0000256" key="1">
    <source>
        <dbReference type="SAM" id="MobiDB-lite"/>
    </source>
</evidence>
<dbReference type="STRING" id="403673.A0A177WB15"/>
<sequence>MMTADNSSARTDAVDLPAQPAQPAQPTQQTPSKPEKTVDPTPLEPTTYTSIEDQAEEDEILRELEEEDDDDMAAIFRERRMNELRAEAHRLRQMGQARHGHYETIRTEKDILHITTTAERCVVHFSHKDFRRCQLMDQHMQESLKKMIFQHPMLEKRLTEGSKVIVLDEINKAGANSRRTILGFANTKSRNDSDSEDDE</sequence>
<feature type="compositionally biased region" description="Polar residues" evidence="1">
    <location>
        <begin position="1"/>
        <end position="10"/>
    </location>
</feature>
<dbReference type="EMBL" id="DS022300">
    <property type="protein sequence ID" value="OAJ36925.1"/>
    <property type="molecule type" value="Genomic_DNA"/>
</dbReference>
<dbReference type="PANTHER" id="PTHR21148">
    <property type="entry name" value="THIOREDOXIN DOMAIN-CONTAINING PROTEIN 9"/>
    <property type="match status" value="1"/>
</dbReference>
<dbReference type="SUPFAM" id="SSF52833">
    <property type="entry name" value="Thioredoxin-like"/>
    <property type="match status" value="1"/>
</dbReference>
<feature type="compositionally biased region" description="Low complexity" evidence="1">
    <location>
        <begin position="17"/>
        <end position="31"/>
    </location>
</feature>
<name>A0A177WB15_BATDL</name>
<proteinExistence type="predicted"/>
<organism evidence="2 3">
    <name type="scientific">Batrachochytrium dendrobatidis (strain JEL423)</name>
    <dbReference type="NCBI Taxonomy" id="403673"/>
    <lineage>
        <taxon>Eukaryota</taxon>
        <taxon>Fungi</taxon>
        <taxon>Fungi incertae sedis</taxon>
        <taxon>Chytridiomycota</taxon>
        <taxon>Chytridiomycota incertae sedis</taxon>
        <taxon>Chytridiomycetes</taxon>
        <taxon>Rhizophydiales</taxon>
        <taxon>Rhizophydiales incertae sedis</taxon>
        <taxon>Batrachochytrium</taxon>
    </lineage>
</organism>
<dbReference type="Proteomes" id="UP000077115">
    <property type="component" value="Unassembled WGS sequence"/>
</dbReference>
<evidence type="ECO:0008006" key="4">
    <source>
        <dbReference type="Google" id="ProtNLM"/>
    </source>
</evidence>
<dbReference type="AlphaFoldDB" id="A0A177WB15"/>
<dbReference type="Gene3D" id="3.40.30.10">
    <property type="entry name" value="Glutaredoxin"/>
    <property type="match status" value="1"/>
</dbReference>
<protein>
    <recommendedName>
        <fullName evidence="4">Phosducin thioredoxin-like domain-containing protein</fullName>
    </recommendedName>
</protein>
<feature type="region of interest" description="Disordered" evidence="1">
    <location>
        <begin position="1"/>
        <end position="56"/>
    </location>
</feature>
<dbReference type="InterPro" id="IPR036249">
    <property type="entry name" value="Thioredoxin-like_sf"/>
</dbReference>